<dbReference type="HOGENOM" id="CLU_1313704_0_0_4"/>
<organism evidence="2 3">
    <name type="scientific">Cupriavidus necator (strain ATCC 43291 / DSM 13513 / CCUG 52238 / LMG 8453 / N-1)</name>
    <name type="common">Ralstonia eutropha</name>
    <dbReference type="NCBI Taxonomy" id="1042878"/>
    <lineage>
        <taxon>Bacteria</taxon>
        <taxon>Pseudomonadati</taxon>
        <taxon>Pseudomonadota</taxon>
        <taxon>Betaproteobacteria</taxon>
        <taxon>Burkholderiales</taxon>
        <taxon>Burkholderiaceae</taxon>
        <taxon>Cupriavidus</taxon>
    </lineage>
</organism>
<sequence>MNRTMRHCTGSIQLQSDLLTMASLATTSAGRAPVGRSSIEDTDAGRDSCMDALIEWLPLDIPAEDSCAIVRGDFRCDNMIFHPTNSEVVAVLDWELSTLGDPLADFAYQAMMYRMPPSIVAGLAGADLKALNIPSEEKYVRDYCTRTGRTDIESWPFYIAFNFFRMVAIFHGIKGRVLRGTAVSVHARDRAASFTVLAELAYRSMKECQ</sequence>
<dbReference type="InterPro" id="IPR002575">
    <property type="entry name" value="Aminoglycoside_PTrfase"/>
</dbReference>
<dbReference type="Gene3D" id="3.90.1200.10">
    <property type="match status" value="1"/>
</dbReference>
<protein>
    <recommendedName>
        <fullName evidence="1">Aminoglycoside phosphotransferase domain-containing protein</fullName>
    </recommendedName>
</protein>
<evidence type="ECO:0000313" key="3">
    <source>
        <dbReference type="Proteomes" id="UP000006798"/>
    </source>
</evidence>
<dbReference type="InterPro" id="IPR052898">
    <property type="entry name" value="ACAD10-like"/>
</dbReference>
<dbReference type="PANTHER" id="PTHR47829">
    <property type="entry name" value="HYDROLASE, PUTATIVE (AFU_ORTHOLOGUE AFUA_1G12880)-RELATED"/>
    <property type="match status" value="1"/>
</dbReference>
<dbReference type="PANTHER" id="PTHR47829:SF3">
    <property type="entry name" value="AMINOGLYCOSIDE PHOSPHOTRANSFERASE DOMAIN-CONTAINING PROTEIN"/>
    <property type="match status" value="1"/>
</dbReference>
<accession>F8GYL6</accession>
<name>F8GYL6_CUPNN</name>
<evidence type="ECO:0000313" key="2">
    <source>
        <dbReference type="EMBL" id="AEI82957.1"/>
    </source>
</evidence>
<dbReference type="EMBL" id="CP002880">
    <property type="protein sequence ID" value="AEI82957.1"/>
    <property type="molecule type" value="Genomic_DNA"/>
</dbReference>
<gene>
    <name evidence="2" type="ordered locus">CNE_BB2p01460</name>
</gene>
<reference evidence="2 3" key="1">
    <citation type="journal article" date="2011" name="J. Bacteriol.">
        <title>Complete genome sequence of the type strain Cupriavidus necator N-1.</title>
        <authorList>
            <person name="Poehlein A."/>
            <person name="Kusian B."/>
            <person name="Friedrich B."/>
            <person name="Daniel R."/>
            <person name="Bowien B."/>
        </authorList>
    </citation>
    <scope>NUCLEOTIDE SEQUENCE [LARGE SCALE GENOMIC DNA]</scope>
    <source>
        <strain evidence="3">ATCC 43291 / DSM 13513 / CCUG 52238 / LMG 8453 / N-1</strain>
        <plasmid evidence="2 3">pBB2</plasmid>
    </source>
</reference>
<dbReference type="SUPFAM" id="SSF56112">
    <property type="entry name" value="Protein kinase-like (PK-like)"/>
    <property type="match status" value="1"/>
</dbReference>
<proteinExistence type="predicted"/>
<dbReference type="Pfam" id="PF01636">
    <property type="entry name" value="APH"/>
    <property type="match status" value="1"/>
</dbReference>
<dbReference type="KEGG" id="cnc:CNE_BB2p01460"/>
<feature type="domain" description="Aminoglycoside phosphotransferase" evidence="1">
    <location>
        <begin position="46"/>
        <end position="119"/>
    </location>
</feature>
<dbReference type="Proteomes" id="UP000006798">
    <property type="component" value="Plasmid pBB2"/>
</dbReference>
<keyword evidence="2" id="KW-0614">Plasmid</keyword>
<dbReference type="AlphaFoldDB" id="F8GYL6"/>
<dbReference type="InterPro" id="IPR011009">
    <property type="entry name" value="Kinase-like_dom_sf"/>
</dbReference>
<evidence type="ECO:0000259" key="1">
    <source>
        <dbReference type="Pfam" id="PF01636"/>
    </source>
</evidence>
<geneLocation type="plasmid" evidence="2 3">
    <name>pBB2</name>
</geneLocation>